<evidence type="ECO:0000313" key="4">
    <source>
        <dbReference type="EMBL" id="SEA91513.1"/>
    </source>
</evidence>
<evidence type="ECO:0000256" key="1">
    <source>
        <dbReference type="ARBA" id="ARBA00023284"/>
    </source>
</evidence>
<dbReference type="Pfam" id="PF13899">
    <property type="entry name" value="Thioredoxin_7"/>
    <property type="match status" value="1"/>
</dbReference>
<feature type="domain" description="Thioredoxin" evidence="3">
    <location>
        <begin position="12"/>
        <end position="156"/>
    </location>
</feature>
<dbReference type="InterPro" id="IPR036249">
    <property type="entry name" value="Thioredoxin-like_sf"/>
</dbReference>
<evidence type="ECO:0000259" key="3">
    <source>
        <dbReference type="PROSITE" id="PS51352"/>
    </source>
</evidence>
<dbReference type="AlphaFoldDB" id="A0A1H4F2M0"/>
<keyword evidence="5" id="KW-1185">Reference proteome</keyword>
<dbReference type="Gene3D" id="3.40.30.10">
    <property type="entry name" value="Glutaredoxin"/>
    <property type="match status" value="1"/>
</dbReference>
<name>A0A1H4F2M0_9BACT</name>
<dbReference type="Proteomes" id="UP000199656">
    <property type="component" value="Unassembled WGS sequence"/>
</dbReference>
<organism evidence="4 5">
    <name type="scientific">Chitinophaga terrae</name>
    <name type="common">ex Kim and Jung 2007</name>
    <dbReference type="NCBI Taxonomy" id="408074"/>
    <lineage>
        <taxon>Bacteria</taxon>
        <taxon>Pseudomonadati</taxon>
        <taxon>Bacteroidota</taxon>
        <taxon>Chitinophagia</taxon>
        <taxon>Chitinophagales</taxon>
        <taxon>Chitinophagaceae</taxon>
        <taxon>Chitinophaga</taxon>
    </lineage>
</organism>
<dbReference type="OrthoDB" id="120730at2"/>
<dbReference type="STRING" id="408074.SAMN05660909_04113"/>
<protein>
    <submittedName>
        <fullName evidence="4">Thioredoxin-like</fullName>
    </submittedName>
</protein>
<keyword evidence="2" id="KW-0732">Signal</keyword>
<dbReference type="InterPro" id="IPR017937">
    <property type="entry name" value="Thioredoxin_CS"/>
</dbReference>
<dbReference type="PROSITE" id="PS51352">
    <property type="entry name" value="THIOREDOXIN_2"/>
    <property type="match status" value="1"/>
</dbReference>
<accession>A0A1H4F2M0</accession>
<reference evidence="5" key="1">
    <citation type="submission" date="2016-10" db="EMBL/GenBank/DDBJ databases">
        <authorList>
            <person name="Varghese N."/>
            <person name="Submissions S."/>
        </authorList>
    </citation>
    <scope>NUCLEOTIDE SEQUENCE [LARGE SCALE GENOMIC DNA]</scope>
    <source>
        <strain evidence="5">DSM 23920</strain>
    </source>
</reference>
<proteinExistence type="predicted"/>
<dbReference type="SUPFAM" id="SSF52833">
    <property type="entry name" value="Thioredoxin-like"/>
    <property type="match status" value="1"/>
</dbReference>
<evidence type="ECO:0000313" key="5">
    <source>
        <dbReference type="Proteomes" id="UP000199656"/>
    </source>
</evidence>
<sequence>MKLFNRFLLALLLAGAAAQAQKQPSAAQIIAEAKTTAAKEHKNIFIIFHASWCGWCHKMDTAMNDASCKALFDKQYVIRHIDVMEHGDKKVLENPGGEELLKAHGGGDGIPFWYVTDSKGQLLADSRKTGPDGRKANVGCPSTPDEIEHFLEVLKKTSTLSTSELATIQKRFSAK</sequence>
<dbReference type="InterPro" id="IPR013766">
    <property type="entry name" value="Thioredoxin_domain"/>
</dbReference>
<keyword evidence="1" id="KW-0676">Redox-active center</keyword>
<gene>
    <name evidence="4" type="ORF">SAMN05660909_04113</name>
</gene>
<feature type="signal peptide" evidence="2">
    <location>
        <begin position="1"/>
        <end position="20"/>
    </location>
</feature>
<dbReference type="PROSITE" id="PS00194">
    <property type="entry name" value="THIOREDOXIN_1"/>
    <property type="match status" value="1"/>
</dbReference>
<feature type="chain" id="PRO_5011575926" evidence="2">
    <location>
        <begin position="21"/>
        <end position="175"/>
    </location>
</feature>
<dbReference type="EMBL" id="FNRL01000022">
    <property type="protein sequence ID" value="SEA91513.1"/>
    <property type="molecule type" value="Genomic_DNA"/>
</dbReference>
<evidence type="ECO:0000256" key="2">
    <source>
        <dbReference type="SAM" id="SignalP"/>
    </source>
</evidence>
<dbReference type="RefSeq" id="WP_089763756.1">
    <property type="nucleotide sequence ID" value="NZ_BKAT01000036.1"/>
</dbReference>